<dbReference type="InterPro" id="IPR038765">
    <property type="entry name" value="Papain-like_cys_pep_sf"/>
</dbReference>
<evidence type="ECO:0000256" key="3">
    <source>
        <dbReference type="ARBA" id="ARBA00022801"/>
    </source>
</evidence>
<evidence type="ECO:0000259" key="4">
    <source>
        <dbReference type="PROSITE" id="PS50600"/>
    </source>
</evidence>
<keyword evidence="2" id="KW-0645">Protease</keyword>
<dbReference type="OrthoDB" id="3341102at2759"/>
<dbReference type="InterPro" id="IPR003653">
    <property type="entry name" value="Peptidase_C48_C"/>
</dbReference>
<evidence type="ECO:0000256" key="2">
    <source>
        <dbReference type="ARBA" id="ARBA00022670"/>
    </source>
</evidence>
<feature type="domain" description="Ubiquitin-like protease family profile" evidence="4">
    <location>
        <begin position="137"/>
        <end position="302"/>
    </location>
</feature>
<sequence>MLSSTHLPVVSLSSSPITLFTQLSTFEISYDLFIALPPPGPTQLPFLRQALSEPQNGLLVAQSIKVLYAQQHFYLPTYFVNIWARLNTVIEHCRAWTLARSTLTELAQSNKLHASPAHDMHRRLSVIPADTLVPGLLGFCTSDFPALITNAWLSDNHINAGTQFINLSPQRRPSVHVLDAFWVPHLQQNIGRYIAGTFRRLCVSDTLIAGGTATELLIPIHLPSHWTFLHANIPTQTFSFYDTLCPSIASAPQEFIDLINNWLSALLGTIIRLIPTTHPFNLDRQTDGHSCGVAVLLTMAHFALGNFYPWSQATTQLHRLYWALWLSANLLLANPSDPSITKPPSLVPSHATVDSIVTSMEASDSDSGPFVPPVLSLPSTRVAGRLNAAQPKAQLRQTKLPFKSIACDQWLVQEKLRYHDRKEQREHQMVLLKQDKVQEELDRRVYNRERKQDQRLRQKEARMRLLEGSNERPTVSSFSNYPAAGLATRQWLSALSRNHPYMPHTTSTDATTKLKVTQRIHWSHPLIWTNINRVAEDVGFPWSPVEIVRRLQQVDPKLFATLRPQRISQWRDRQYPDELRWTDSHLRAVEAGSRIVKNGRRKAILHNRADVVCTIRLHLTALRTAGVRLNLRTIRGYMVGVIQHYIPEAFSRTDAAGRTFRCSNQYTRRFLRKELGWTIRKITRAAQKYPPNVDLVLHQAFLRFACVVQDEEIPSCCIVNADQTQVVYNPGDQRTWNVAGERQIHAVGVEDKRAFTLLVSASNSGVLLPFQAIFTGKTARSLPGSTAPGFQEAEELGILFHYSDTDTYWSTFVTMKLWVSYILVPYFLSQRALHNLPNNQRCILQIDCWSVHRSVRFLGWMKENYPWIIVLFVPGGCTGLFQACDVGLQRLLKLAISKHAHADIVAETVDALRSGTPPEKVINDQSVGTLRDRSAFALCAVPQTRFNLSYECLSSREARQTILELRTTDPELYAEITSGYDSTPPVAGYSSEDSDEIFDETDTLPDDEDAALSMDEVASAVLNARTAMEATYPLQVDDEAEFEEEDPSGPSLIALISNHPRVSSQYCNLDWD</sequence>
<name>A0A0B7FSJ5_THACB</name>
<evidence type="ECO:0000313" key="5">
    <source>
        <dbReference type="EMBL" id="CEL59193.1"/>
    </source>
</evidence>
<dbReference type="EMBL" id="LN679490">
    <property type="protein sequence ID" value="CEL59193.1"/>
    <property type="molecule type" value="Genomic_DNA"/>
</dbReference>
<dbReference type="Proteomes" id="UP000059188">
    <property type="component" value="Unassembled WGS sequence"/>
</dbReference>
<comment type="similarity">
    <text evidence="1">Belongs to the peptidase C48 family.</text>
</comment>
<dbReference type="AlphaFoldDB" id="A0A0B7FSJ5"/>
<dbReference type="SUPFAM" id="SSF54001">
    <property type="entry name" value="Cysteine proteinases"/>
    <property type="match status" value="1"/>
</dbReference>
<gene>
    <name evidence="5" type="ORF">RSOLAG1IB_12265</name>
</gene>
<protein>
    <recommendedName>
        <fullName evidence="4">Ubiquitin-like protease family profile domain-containing protein</fullName>
    </recommendedName>
</protein>
<accession>A0A0B7FSJ5</accession>
<dbReference type="Gene3D" id="3.40.395.10">
    <property type="entry name" value="Adenoviral Proteinase, Chain A"/>
    <property type="match status" value="1"/>
</dbReference>
<keyword evidence="3" id="KW-0378">Hydrolase</keyword>
<organism evidence="5 6">
    <name type="scientific">Thanatephorus cucumeris (strain AG1-IB / isolate 7/3/14)</name>
    <name type="common">Lettuce bottom rot fungus</name>
    <name type="synonym">Rhizoctonia solani</name>
    <dbReference type="NCBI Taxonomy" id="1108050"/>
    <lineage>
        <taxon>Eukaryota</taxon>
        <taxon>Fungi</taxon>
        <taxon>Dikarya</taxon>
        <taxon>Basidiomycota</taxon>
        <taxon>Agaricomycotina</taxon>
        <taxon>Agaricomycetes</taxon>
        <taxon>Cantharellales</taxon>
        <taxon>Ceratobasidiaceae</taxon>
        <taxon>Rhizoctonia</taxon>
        <taxon>Rhizoctonia solani AG-1</taxon>
    </lineage>
</organism>
<dbReference type="Pfam" id="PF02902">
    <property type="entry name" value="Peptidase_C48"/>
    <property type="match status" value="1"/>
</dbReference>
<evidence type="ECO:0000313" key="6">
    <source>
        <dbReference type="Proteomes" id="UP000059188"/>
    </source>
</evidence>
<dbReference type="GO" id="GO:0008234">
    <property type="term" value="F:cysteine-type peptidase activity"/>
    <property type="evidence" value="ECO:0007669"/>
    <property type="project" value="InterPro"/>
</dbReference>
<proteinExistence type="inferred from homology"/>
<dbReference type="GO" id="GO:0019783">
    <property type="term" value="F:ubiquitin-like protein peptidase activity"/>
    <property type="evidence" value="ECO:0007669"/>
    <property type="project" value="UniProtKB-ARBA"/>
</dbReference>
<reference evidence="5 6" key="1">
    <citation type="submission" date="2014-11" db="EMBL/GenBank/DDBJ databases">
        <authorList>
            <person name="Wibberg Daniel"/>
        </authorList>
    </citation>
    <scope>NUCLEOTIDE SEQUENCE [LARGE SCALE GENOMIC DNA]</scope>
    <source>
        <strain evidence="5">Rhizoctonia solani AG1-IB 7/3/14</strain>
    </source>
</reference>
<dbReference type="STRING" id="1108050.A0A0B7FSJ5"/>
<dbReference type="GO" id="GO:0006508">
    <property type="term" value="P:proteolysis"/>
    <property type="evidence" value="ECO:0007669"/>
    <property type="project" value="UniProtKB-KW"/>
</dbReference>
<keyword evidence="6" id="KW-1185">Reference proteome</keyword>
<dbReference type="PROSITE" id="PS50600">
    <property type="entry name" value="ULP_PROTEASE"/>
    <property type="match status" value="1"/>
</dbReference>
<evidence type="ECO:0000256" key="1">
    <source>
        <dbReference type="ARBA" id="ARBA00005234"/>
    </source>
</evidence>